<evidence type="ECO:0000313" key="2">
    <source>
        <dbReference type="Proteomes" id="UP000182915"/>
    </source>
</evidence>
<dbReference type="Proteomes" id="UP000182915">
    <property type="component" value="Chromosome I"/>
</dbReference>
<dbReference type="InterPro" id="IPR052736">
    <property type="entry name" value="Stf3_sulfotransferase"/>
</dbReference>
<dbReference type="AlphaFoldDB" id="A0A1H6KL52"/>
<evidence type="ECO:0000313" key="1">
    <source>
        <dbReference type="EMBL" id="SEH72283.1"/>
    </source>
</evidence>
<dbReference type="Pfam" id="PF13469">
    <property type="entry name" value="Sulfotransfer_3"/>
    <property type="match status" value="1"/>
</dbReference>
<dbReference type="PANTHER" id="PTHR36451:SF1">
    <property type="entry name" value="OMEGA-HYDROXY-BETA-DIHYDROMENAQUINONE-9 SULFOTRANSFERASE STF3"/>
    <property type="match status" value="1"/>
</dbReference>
<accession>A0A1H6KL52</accession>
<keyword evidence="1" id="KW-0808">Transferase</keyword>
<dbReference type="InterPro" id="IPR027417">
    <property type="entry name" value="P-loop_NTPase"/>
</dbReference>
<protein>
    <submittedName>
        <fullName evidence="1">Sulfotransferase family protein</fullName>
    </submittedName>
</protein>
<reference evidence="2" key="1">
    <citation type="submission" date="2016-10" db="EMBL/GenBank/DDBJ databases">
        <authorList>
            <person name="Varghese N."/>
            <person name="Submissions S."/>
        </authorList>
    </citation>
    <scope>NUCLEOTIDE SEQUENCE [LARGE SCALE GENOMIC DNA]</scope>
    <source>
        <strain evidence="2">DSM 45405</strain>
    </source>
</reference>
<dbReference type="Gene3D" id="3.40.50.300">
    <property type="entry name" value="P-loop containing nucleotide triphosphate hydrolases"/>
    <property type="match status" value="1"/>
</dbReference>
<organism evidence="1 2">
    <name type="scientific">Mycolicibacterium rutilum</name>
    <name type="common">Mycobacterium rutilum</name>
    <dbReference type="NCBI Taxonomy" id="370526"/>
    <lineage>
        <taxon>Bacteria</taxon>
        <taxon>Bacillati</taxon>
        <taxon>Actinomycetota</taxon>
        <taxon>Actinomycetes</taxon>
        <taxon>Mycobacteriales</taxon>
        <taxon>Mycobacteriaceae</taxon>
        <taxon>Mycolicibacterium</taxon>
    </lineage>
</organism>
<dbReference type="PANTHER" id="PTHR36451">
    <property type="entry name" value="PAPS-DEPENDENT SULFOTRANSFERASE STF3"/>
    <property type="match status" value="1"/>
</dbReference>
<proteinExistence type="predicted"/>
<dbReference type="EMBL" id="LT629971">
    <property type="protein sequence ID" value="SEH72283.1"/>
    <property type="molecule type" value="Genomic_DNA"/>
</dbReference>
<dbReference type="RefSeq" id="WP_083408057.1">
    <property type="nucleotide sequence ID" value="NZ_LT629971.1"/>
</dbReference>
<dbReference type="SUPFAM" id="SSF52540">
    <property type="entry name" value="P-loop containing nucleoside triphosphate hydrolases"/>
    <property type="match status" value="1"/>
</dbReference>
<dbReference type="GO" id="GO:0016740">
    <property type="term" value="F:transferase activity"/>
    <property type="evidence" value="ECO:0007669"/>
    <property type="project" value="UniProtKB-KW"/>
</dbReference>
<dbReference type="STRING" id="370526.SAMN04489835_3294"/>
<gene>
    <name evidence="1" type="ORF">SAMN04489835_3294</name>
</gene>
<keyword evidence="2" id="KW-1185">Reference proteome</keyword>
<dbReference type="OrthoDB" id="9777890at2"/>
<sequence>MSAQLVARDLLERAETETGCTDYGDPTLAERFSLVIDHLNGVGMDADGRQRAAEVCHWLLTSRLQFIADRHRYPVAEEVIEQPMFVTGEPRSGTTLMHALMSVDPDARALRFWEVMYPSPPPGAVDGDGDDPRRAQADADWREINAKLPKWLHSHPYNDMLGDGLPEDERTWAFDFRVLTPTAWWRVPMQTVVGGLPVDAAAQYRIHKSMLQQLQYRRPRKQWVLKGFHGFRLKELFDAYPDATLLWLHRDPVQVAASRTMMMADILEGIVGPVDLRAAAKMHLALTRESIANTMSNPLVDDPRILHVRYTDFIGDQVGTVRRYYEFRGRQLSAEAEEAMRAYLAANPGDRHGKFRYSTSLLTDIGEDLTALHDEFRPFRERFGVEIEKRA</sequence>
<name>A0A1H6KL52_MYCRU</name>